<dbReference type="InterPro" id="IPR011006">
    <property type="entry name" value="CheY-like_superfamily"/>
</dbReference>
<dbReference type="InterPro" id="IPR003594">
    <property type="entry name" value="HATPase_dom"/>
</dbReference>
<feature type="domain" description="Response regulatory" evidence="8">
    <location>
        <begin position="17"/>
        <end position="133"/>
    </location>
</feature>
<dbReference type="CDD" id="cd00075">
    <property type="entry name" value="HATPase"/>
    <property type="match status" value="1"/>
</dbReference>
<dbReference type="PANTHER" id="PTHR43547:SF2">
    <property type="entry name" value="HYBRID SIGNAL TRANSDUCTION HISTIDINE KINASE C"/>
    <property type="match status" value="1"/>
</dbReference>
<evidence type="ECO:0000256" key="5">
    <source>
        <dbReference type="SAM" id="Coils"/>
    </source>
</evidence>
<dbReference type="Gene3D" id="1.10.287.130">
    <property type="match status" value="1"/>
</dbReference>
<evidence type="ECO:0000256" key="2">
    <source>
        <dbReference type="ARBA" id="ARBA00012438"/>
    </source>
</evidence>
<dbReference type="CDD" id="cd00082">
    <property type="entry name" value="HisKA"/>
    <property type="match status" value="1"/>
</dbReference>
<dbReference type="PROSITE" id="PS50109">
    <property type="entry name" value="HIS_KIN"/>
    <property type="match status" value="1"/>
</dbReference>
<feature type="domain" description="Histidine kinase" evidence="7">
    <location>
        <begin position="325"/>
        <end position="543"/>
    </location>
</feature>
<sequence length="712" mass="77473">MAVSLSPSKEAAVDKANILVVDDLPEKLLVFRTVLEDLHQNLVFVRSGSEALREVLQREFAVILLDVNMPDIDGFETATLIRRYKRSAHTPIIFITAYADELQTSRGYSLGAVDYILSPVVPDILRSKVRVFVELHALQRRIAQQADERVALAASAAALQVAEESTRRSACLSDLSHALSGLLDVRAGLHKLLGMVVPQLCTQASVVLFDEQQRPHRAARRGSGDLAAVDVDPAALSERERARLAAGGEHVHLLRSGEHPLGALLIDGPPTPLGAAVLEEVANRAAIAFATAQLYQNLQDEIAERRRAEVRLEEANRRKDEFLAMLSHELRNPLSPIANAVEVIRRIGGHDPKLRWATDITDRQVRQLTRLVDELLDVARISQGKIVLQKSPVDLGVLISQCIELQRPLLAARQQSLTQALPPQPVWVLGDGARLQQVISNLLSNATKYTQNGGNLHIGLTVEQGRAMVIVRDNGMGIEPELLPRVFELFEQGQRALDRNQGGLGVGLTLVQRLVRLHGGHVEAFSAGAGRGAEFRVFLPCLQAVEDLPAADAPAAADALPRRRILLVEDNVDVADTTALMLTMSGHTVRVSRDGMAALSCVAEFAPEIVLLDIGLPLLDGYEVARRMRAMPALKRTRIVALTGYGQPADRRRGREAGFDEHVLKPVDPAALAALIDRGPLSDEEAQAADPAPESEAAPAPGQATLYSFKRP</sequence>
<protein>
    <recommendedName>
        <fullName evidence="2">histidine kinase</fullName>
        <ecNumber evidence="2">2.7.13.3</ecNumber>
    </recommendedName>
</protein>
<comment type="caution">
    <text evidence="9">The sequence shown here is derived from an EMBL/GenBank/DDBJ whole genome shotgun (WGS) entry which is preliminary data.</text>
</comment>
<dbReference type="CDD" id="cd17580">
    <property type="entry name" value="REC_2_DhkD-like"/>
    <property type="match status" value="1"/>
</dbReference>
<dbReference type="InterPro" id="IPR003661">
    <property type="entry name" value="HisK_dim/P_dom"/>
</dbReference>
<reference evidence="9 10" key="1">
    <citation type="submission" date="2020-05" db="EMBL/GenBank/DDBJ databases">
        <title>Aquincola sp. isolate from soil.</title>
        <authorList>
            <person name="Han J."/>
            <person name="Kim D.-U."/>
        </authorList>
    </citation>
    <scope>NUCLEOTIDE SEQUENCE [LARGE SCALE GENOMIC DNA]</scope>
    <source>
        <strain evidence="9 10">S2</strain>
    </source>
</reference>
<dbReference type="Gene3D" id="3.40.50.2300">
    <property type="match status" value="2"/>
</dbReference>
<dbReference type="Gene3D" id="3.30.565.10">
    <property type="entry name" value="Histidine kinase-like ATPase, C-terminal domain"/>
    <property type="match status" value="1"/>
</dbReference>
<evidence type="ECO:0000313" key="10">
    <source>
        <dbReference type="Proteomes" id="UP000737171"/>
    </source>
</evidence>
<dbReference type="Pfam" id="PF00512">
    <property type="entry name" value="HisKA"/>
    <property type="match status" value="1"/>
</dbReference>
<evidence type="ECO:0000256" key="1">
    <source>
        <dbReference type="ARBA" id="ARBA00000085"/>
    </source>
</evidence>
<evidence type="ECO:0000259" key="7">
    <source>
        <dbReference type="PROSITE" id="PS50109"/>
    </source>
</evidence>
<feature type="coiled-coil region" evidence="5">
    <location>
        <begin position="295"/>
        <end position="325"/>
    </location>
</feature>
<dbReference type="InterPro" id="IPR005467">
    <property type="entry name" value="His_kinase_dom"/>
</dbReference>
<evidence type="ECO:0000259" key="8">
    <source>
        <dbReference type="PROSITE" id="PS50110"/>
    </source>
</evidence>
<name>A0ABX2ETK6_9BURK</name>
<dbReference type="EMBL" id="JABRWJ010000014">
    <property type="protein sequence ID" value="NRF71830.1"/>
    <property type="molecule type" value="Genomic_DNA"/>
</dbReference>
<dbReference type="Pfam" id="PF00072">
    <property type="entry name" value="Response_reg"/>
    <property type="match status" value="2"/>
</dbReference>
<evidence type="ECO:0000256" key="4">
    <source>
        <dbReference type="PROSITE-ProRule" id="PRU00169"/>
    </source>
</evidence>
<dbReference type="PRINTS" id="PR00344">
    <property type="entry name" value="BCTRLSENSOR"/>
</dbReference>
<dbReference type="EC" id="2.7.13.3" evidence="2"/>
<proteinExistence type="predicted"/>
<feature type="compositionally biased region" description="Low complexity" evidence="6">
    <location>
        <begin position="688"/>
        <end position="704"/>
    </location>
</feature>
<dbReference type="InterPro" id="IPR036097">
    <property type="entry name" value="HisK_dim/P_sf"/>
</dbReference>
<dbReference type="SUPFAM" id="SSF47384">
    <property type="entry name" value="Homodimeric domain of signal transducing histidine kinase"/>
    <property type="match status" value="1"/>
</dbReference>
<gene>
    <name evidence="9" type="ORF">HLB44_33075</name>
</gene>
<dbReference type="Pfam" id="PF02518">
    <property type="entry name" value="HATPase_c"/>
    <property type="match status" value="1"/>
</dbReference>
<organism evidence="9 10">
    <name type="scientific">Pseudaquabacterium terrae</name>
    <dbReference type="NCBI Taxonomy" id="2732868"/>
    <lineage>
        <taxon>Bacteria</taxon>
        <taxon>Pseudomonadati</taxon>
        <taxon>Pseudomonadota</taxon>
        <taxon>Betaproteobacteria</taxon>
        <taxon>Burkholderiales</taxon>
        <taxon>Sphaerotilaceae</taxon>
        <taxon>Pseudaquabacterium</taxon>
    </lineage>
</organism>
<keyword evidence="3 4" id="KW-0597">Phosphoprotein</keyword>
<keyword evidence="5" id="KW-0175">Coiled coil</keyword>
<dbReference type="SMART" id="SM00448">
    <property type="entry name" value="REC"/>
    <property type="match status" value="2"/>
</dbReference>
<accession>A0ABX2ETK6</accession>
<comment type="catalytic activity">
    <reaction evidence="1">
        <text>ATP + protein L-histidine = ADP + protein N-phospho-L-histidine.</text>
        <dbReference type="EC" id="2.7.13.3"/>
    </reaction>
</comment>
<dbReference type="PANTHER" id="PTHR43547">
    <property type="entry name" value="TWO-COMPONENT HISTIDINE KINASE"/>
    <property type="match status" value="1"/>
</dbReference>
<feature type="domain" description="Response regulatory" evidence="8">
    <location>
        <begin position="564"/>
        <end position="680"/>
    </location>
</feature>
<dbReference type="SUPFAM" id="SSF52172">
    <property type="entry name" value="CheY-like"/>
    <property type="match status" value="2"/>
</dbReference>
<dbReference type="Proteomes" id="UP000737171">
    <property type="component" value="Unassembled WGS sequence"/>
</dbReference>
<evidence type="ECO:0000256" key="3">
    <source>
        <dbReference type="ARBA" id="ARBA00022553"/>
    </source>
</evidence>
<dbReference type="InterPro" id="IPR001789">
    <property type="entry name" value="Sig_transdc_resp-reg_receiver"/>
</dbReference>
<keyword evidence="10" id="KW-1185">Reference proteome</keyword>
<feature type="modified residue" description="4-aspartylphosphate" evidence="4">
    <location>
        <position position="613"/>
    </location>
</feature>
<evidence type="ECO:0000313" key="9">
    <source>
        <dbReference type="EMBL" id="NRF71830.1"/>
    </source>
</evidence>
<dbReference type="InterPro" id="IPR004358">
    <property type="entry name" value="Sig_transdc_His_kin-like_C"/>
</dbReference>
<dbReference type="SMART" id="SM00387">
    <property type="entry name" value="HATPase_c"/>
    <property type="match status" value="1"/>
</dbReference>
<evidence type="ECO:0000256" key="6">
    <source>
        <dbReference type="SAM" id="MobiDB-lite"/>
    </source>
</evidence>
<feature type="modified residue" description="4-aspartylphosphate" evidence="4">
    <location>
        <position position="66"/>
    </location>
</feature>
<feature type="region of interest" description="Disordered" evidence="6">
    <location>
        <begin position="682"/>
        <end position="712"/>
    </location>
</feature>
<dbReference type="SUPFAM" id="SSF55874">
    <property type="entry name" value="ATPase domain of HSP90 chaperone/DNA topoisomerase II/histidine kinase"/>
    <property type="match status" value="1"/>
</dbReference>
<dbReference type="SMART" id="SM00388">
    <property type="entry name" value="HisKA"/>
    <property type="match status" value="1"/>
</dbReference>
<dbReference type="PROSITE" id="PS50110">
    <property type="entry name" value="RESPONSE_REGULATORY"/>
    <property type="match status" value="2"/>
</dbReference>
<dbReference type="InterPro" id="IPR036890">
    <property type="entry name" value="HATPase_C_sf"/>
</dbReference>